<dbReference type="OrthoDB" id="289228at2759"/>
<feature type="region of interest" description="Disordered" evidence="1">
    <location>
        <begin position="308"/>
        <end position="501"/>
    </location>
</feature>
<dbReference type="Proteomes" id="UP001149090">
    <property type="component" value="Unassembled WGS sequence"/>
</dbReference>
<comment type="caution">
    <text evidence="3">The sequence shown here is derived from an EMBL/GenBank/DDBJ whole genome shotgun (WGS) entry which is preliminary data.</text>
</comment>
<dbReference type="CDD" id="cd18186">
    <property type="entry name" value="BTB_POZ_ZBTB_KLHL-like"/>
    <property type="match status" value="1"/>
</dbReference>
<name>A0A9Q0RAX7_ANAIG</name>
<feature type="compositionally biased region" description="Basic and acidic residues" evidence="1">
    <location>
        <begin position="442"/>
        <end position="472"/>
    </location>
</feature>
<reference evidence="3" key="1">
    <citation type="submission" date="2022-10" db="EMBL/GenBank/DDBJ databases">
        <title>Novel sulphate-reducing endosymbionts in the free-living metamonad Anaeramoeba.</title>
        <authorList>
            <person name="Jerlstrom-Hultqvist J."/>
            <person name="Cepicka I."/>
            <person name="Gallot-Lavallee L."/>
            <person name="Salas-Leiva D."/>
            <person name="Curtis B.A."/>
            <person name="Zahonova K."/>
            <person name="Pipaliya S."/>
            <person name="Dacks J."/>
            <person name="Roger A.J."/>
        </authorList>
    </citation>
    <scope>NUCLEOTIDE SEQUENCE</scope>
    <source>
        <strain evidence="3">BMAN</strain>
    </source>
</reference>
<dbReference type="AlphaFoldDB" id="A0A9Q0RAX7"/>
<dbReference type="SUPFAM" id="SSF54695">
    <property type="entry name" value="POZ domain"/>
    <property type="match status" value="1"/>
</dbReference>
<keyword evidence="4" id="KW-1185">Reference proteome</keyword>
<dbReference type="Pfam" id="PF07534">
    <property type="entry name" value="TLD"/>
    <property type="match status" value="1"/>
</dbReference>
<proteinExistence type="predicted"/>
<dbReference type="InterPro" id="IPR006571">
    <property type="entry name" value="TLDc_dom"/>
</dbReference>
<feature type="compositionally biased region" description="Basic residues" evidence="1">
    <location>
        <begin position="16"/>
        <end position="27"/>
    </location>
</feature>
<evidence type="ECO:0000256" key="1">
    <source>
        <dbReference type="SAM" id="MobiDB-lite"/>
    </source>
</evidence>
<feature type="compositionally biased region" description="Basic and acidic residues" evidence="1">
    <location>
        <begin position="314"/>
        <end position="409"/>
    </location>
</feature>
<feature type="compositionally biased region" description="Basic and acidic residues" evidence="1">
    <location>
        <begin position="419"/>
        <end position="432"/>
    </location>
</feature>
<dbReference type="PROSITE" id="PS50097">
    <property type="entry name" value="BTB"/>
    <property type="match status" value="1"/>
</dbReference>
<accession>A0A9Q0RAX7</accession>
<dbReference type="InterPro" id="IPR011333">
    <property type="entry name" value="SKP1/BTB/POZ_sf"/>
</dbReference>
<feature type="compositionally biased region" description="Basic and acidic residues" evidence="1">
    <location>
        <begin position="1"/>
        <end position="15"/>
    </location>
</feature>
<dbReference type="InterPro" id="IPR000210">
    <property type="entry name" value="BTB/POZ_dom"/>
</dbReference>
<feature type="compositionally biased region" description="Basic and acidic residues" evidence="1">
    <location>
        <begin position="485"/>
        <end position="501"/>
    </location>
</feature>
<sequence length="711" mass="85179">MSNLIKNKENDLKSDSKKKHKKHKKHKKENDLNILKLYVSENLSNLITIYLGQGSEKVICSKIILYQNSIFFYRLFKKQNWIQEYHFPELKLQLFQKILIFFETSKIKVDKNETIDLWITSYKLEIEKLIEKMNGKIIKLIESKTVIEIYLKAQEINSEKVIDHSLGFMYNSVEEIIDNPDIVNLSEKAIVNIIKKLRRSSDKKKEIILYKFIINWIKLSNSQKTIIKYWKRKQKYFELVNKILNFLFPDKIPDEIISEFHKDSFWKKDLNFQDRDIHFLFSKKRQINIQYQEELNINIIPENISNKTIPNQFEKPKNQNKFEKPKNENKFKKPKNENEFEKPKNQNEFEKPKNEKIQKLKNEKIQKPKNENIQNEFEKPKNEIEFEKPKNENKFEKPKNENKFEKPKNENQMIQSNFEKPKNENKFEKPKNENQMIQSNFEKPKNENKFEKPKNENEFEKPKNEIEIEKPKTKNQMIQSNFETPKNRNDEKSVVDHSKQTSDNKKYKFPECFIKSKILKENESEDWITRLKMWIDNQDLFDSFIPSLSYERKNKKDKIEGLNFHATCDDRGPCLIIIKTMNGYIFGGFTKLGWISDPERWDKTNKHSLANYGEIKDEDAFLFTFKNPKKYPIEQFPANPEQNQIIYDSRCGPNFGDLEIDDELMSGDSKNFGTAYSPPEIKNKKKLKGFLAKKQSWEISILEIYLTKKIY</sequence>
<organism evidence="3 4">
    <name type="scientific">Anaeramoeba ignava</name>
    <name type="common">Anaerobic marine amoeba</name>
    <dbReference type="NCBI Taxonomy" id="1746090"/>
    <lineage>
        <taxon>Eukaryota</taxon>
        <taxon>Metamonada</taxon>
        <taxon>Anaeramoebidae</taxon>
        <taxon>Anaeramoeba</taxon>
    </lineage>
</organism>
<dbReference type="Gene3D" id="3.30.710.10">
    <property type="entry name" value="Potassium Channel Kv1.1, Chain A"/>
    <property type="match status" value="1"/>
</dbReference>
<evidence type="ECO:0000259" key="2">
    <source>
        <dbReference type="PROSITE" id="PS50097"/>
    </source>
</evidence>
<feature type="region of interest" description="Disordered" evidence="1">
    <location>
        <begin position="1"/>
        <end position="28"/>
    </location>
</feature>
<protein>
    <submittedName>
        <fullName evidence="3">Pep-cterm sorting domain-containing protein</fullName>
    </submittedName>
</protein>
<feature type="domain" description="BTB" evidence="2">
    <location>
        <begin position="45"/>
        <end position="111"/>
    </location>
</feature>
<dbReference type="EMBL" id="JAPDFW010000074">
    <property type="protein sequence ID" value="KAJ5073556.1"/>
    <property type="molecule type" value="Genomic_DNA"/>
</dbReference>
<feature type="compositionally biased region" description="Polar residues" evidence="1">
    <location>
        <begin position="474"/>
        <end position="484"/>
    </location>
</feature>
<evidence type="ECO:0000313" key="4">
    <source>
        <dbReference type="Proteomes" id="UP001149090"/>
    </source>
</evidence>
<gene>
    <name evidence="3" type="ORF">M0811_08673</name>
</gene>
<dbReference type="Pfam" id="PF00651">
    <property type="entry name" value="BTB"/>
    <property type="match status" value="1"/>
</dbReference>
<evidence type="ECO:0000313" key="3">
    <source>
        <dbReference type="EMBL" id="KAJ5073556.1"/>
    </source>
</evidence>